<evidence type="ECO:0000256" key="4">
    <source>
        <dbReference type="ARBA" id="ARBA00022670"/>
    </source>
</evidence>
<keyword evidence="6 7" id="KW-0720">Serine protease</keyword>
<keyword evidence="4 7" id="KW-0645">Protease</keyword>
<keyword evidence="5 7" id="KW-0378">Hydrolase</keyword>
<evidence type="ECO:0000259" key="9">
    <source>
        <dbReference type="Pfam" id="PF00082"/>
    </source>
</evidence>
<feature type="transmembrane region" description="Helical" evidence="8">
    <location>
        <begin position="487"/>
        <end position="503"/>
    </location>
</feature>
<comment type="subcellular location">
    <subcellularLocation>
        <location evidence="1">Secreted</location>
    </subcellularLocation>
</comment>
<dbReference type="InterPro" id="IPR034084">
    <property type="entry name" value="Thermitase-like_dom"/>
</dbReference>
<sequence length="610" mass="66320">MLIKIMRYLGVFILGICLVIYLQILGNAQQLVSSPQEKFPEINQEYFQEILADFDERKLPANIDIESWVQQLFSVFPTQEKPQISKFLRKDNVYLIKGGLNLLNQLQNSINFKQYTECIEPNYIYQKASVSPNDLYYPLQWNLQETSPGINVEKAWAITRGEGVKVAVLDSGINPQADFNLTKILPGYDFVDNQQIFNKEDFQDQDGHGTHISGTIAQSTNNRLGVAGIAYESALMPLRVLDNDGNAHPLDIAAAIRVAVDNGADVINLSLAGKQNSCLIKKAVDYAHNKGVVIVAAAGNLSINTSSYRPYPASYEHVIGVAAYDRNGSRASYSNDGGDWVDIYAPGGSTSNNKCTDTINDLYSGIVQIVLNLPVGFTPIACQGTSQAAAHVSGVAALVKAVLKESPFYNFFHNSADEVINIIKESARPVNGIQVLDAGKANEVLLLDAGKAVELAWKKVHPPFPVVSLPPDIVQTITERLTKNRDWLIPVGIGSGLTIWGIFGSYKLICGVMMTLVGGLWSLNQAIHTSNLLLQVVLILPLAIVPPVLIIFITGNSRLKWLSFGTGIGAVVVLAGAATQPNLGIGLQLFSGICAFLLGLLVLLAMKDEE</sequence>
<comment type="similarity">
    <text evidence="2 7">Belongs to the peptidase S8 family.</text>
</comment>
<evidence type="ECO:0000256" key="7">
    <source>
        <dbReference type="PROSITE-ProRule" id="PRU01240"/>
    </source>
</evidence>
<evidence type="ECO:0000313" key="11">
    <source>
        <dbReference type="Proteomes" id="UP000622533"/>
    </source>
</evidence>
<evidence type="ECO:0000256" key="2">
    <source>
        <dbReference type="ARBA" id="ARBA00011073"/>
    </source>
</evidence>
<feature type="domain" description="Peptidase S8/S53" evidence="9">
    <location>
        <begin position="161"/>
        <end position="414"/>
    </location>
</feature>
<dbReference type="CDD" id="cd07484">
    <property type="entry name" value="Peptidases_S8_Thermitase_like"/>
    <property type="match status" value="1"/>
</dbReference>
<dbReference type="InterPro" id="IPR051048">
    <property type="entry name" value="Peptidase_S8/S53_subtilisin"/>
</dbReference>
<dbReference type="PROSITE" id="PS51892">
    <property type="entry name" value="SUBTILASE"/>
    <property type="match status" value="1"/>
</dbReference>
<dbReference type="Proteomes" id="UP000622533">
    <property type="component" value="Unassembled WGS sequence"/>
</dbReference>
<keyword evidence="8" id="KW-0812">Transmembrane</keyword>
<feature type="active site" description="Charge relay system" evidence="7">
    <location>
        <position position="170"/>
    </location>
</feature>
<dbReference type="PANTHER" id="PTHR43399">
    <property type="entry name" value="SUBTILISIN-RELATED"/>
    <property type="match status" value="1"/>
</dbReference>
<dbReference type="GO" id="GO:0004252">
    <property type="term" value="F:serine-type endopeptidase activity"/>
    <property type="evidence" value="ECO:0007669"/>
    <property type="project" value="UniProtKB-UniRule"/>
</dbReference>
<organism evidence="10 11">
    <name type="scientific">Desmonostoc muscorum LEGE 12446</name>
    <dbReference type="NCBI Taxonomy" id="1828758"/>
    <lineage>
        <taxon>Bacteria</taxon>
        <taxon>Bacillati</taxon>
        <taxon>Cyanobacteriota</taxon>
        <taxon>Cyanophyceae</taxon>
        <taxon>Nostocales</taxon>
        <taxon>Nostocaceae</taxon>
        <taxon>Desmonostoc</taxon>
    </lineage>
</organism>
<keyword evidence="8" id="KW-1133">Transmembrane helix</keyword>
<dbReference type="PRINTS" id="PR00723">
    <property type="entry name" value="SUBTILISIN"/>
</dbReference>
<keyword evidence="8" id="KW-0472">Membrane</keyword>
<evidence type="ECO:0000256" key="6">
    <source>
        <dbReference type="ARBA" id="ARBA00022825"/>
    </source>
</evidence>
<feature type="transmembrane region" description="Helical" evidence="8">
    <location>
        <begin position="585"/>
        <end position="606"/>
    </location>
</feature>
<dbReference type="SUPFAM" id="SSF52743">
    <property type="entry name" value="Subtilisin-like"/>
    <property type="match status" value="1"/>
</dbReference>
<dbReference type="PANTHER" id="PTHR43399:SF4">
    <property type="entry name" value="CELL WALL-ASSOCIATED PROTEASE"/>
    <property type="match status" value="1"/>
</dbReference>
<dbReference type="EMBL" id="JADEXS010000076">
    <property type="protein sequence ID" value="MBE9022384.1"/>
    <property type="molecule type" value="Genomic_DNA"/>
</dbReference>
<keyword evidence="11" id="KW-1185">Reference proteome</keyword>
<dbReference type="InterPro" id="IPR000209">
    <property type="entry name" value="Peptidase_S8/S53_dom"/>
</dbReference>
<accession>A0A8J6ZVR2</accession>
<feature type="active site" description="Charge relay system" evidence="7">
    <location>
        <position position="208"/>
    </location>
</feature>
<dbReference type="InterPro" id="IPR015500">
    <property type="entry name" value="Peptidase_S8_subtilisin-rel"/>
</dbReference>
<feature type="transmembrane region" description="Helical" evidence="8">
    <location>
        <begin position="561"/>
        <end position="579"/>
    </location>
</feature>
<feature type="active site" description="Charge relay system" evidence="7">
    <location>
        <position position="386"/>
    </location>
</feature>
<dbReference type="Pfam" id="PF00082">
    <property type="entry name" value="Peptidase_S8"/>
    <property type="match status" value="1"/>
</dbReference>
<evidence type="ECO:0000256" key="5">
    <source>
        <dbReference type="ARBA" id="ARBA00022801"/>
    </source>
</evidence>
<keyword evidence="3" id="KW-0964">Secreted</keyword>
<evidence type="ECO:0000313" key="10">
    <source>
        <dbReference type="EMBL" id="MBE9022384.1"/>
    </source>
</evidence>
<gene>
    <name evidence="10" type="ORF">IQ276_08060</name>
</gene>
<dbReference type="GO" id="GO:0005576">
    <property type="term" value="C:extracellular region"/>
    <property type="evidence" value="ECO:0007669"/>
    <property type="project" value="UniProtKB-SubCell"/>
</dbReference>
<dbReference type="InterPro" id="IPR036852">
    <property type="entry name" value="Peptidase_S8/S53_dom_sf"/>
</dbReference>
<dbReference type="AlphaFoldDB" id="A0A8J6ZVR2"/>
<evidence type="ECO:0000256" key="1">
    <source>
        <dbReference type="ARBA" id="ARBA00004613"/>
    </source>
</evidence>
<protein>
    <submittedName>
        <fullName evidence="10">Peptidase S8</fullName>
    </submittedName>
</protein>
<feature type="transmembrane region" description="Helical" evidence="8">
    <location>
        <begin position="533"/>
        <end position="554"/>
    </location>
</feature>
<dbReference type="Gene3D" id="3.40.50.200">
    <property type="entry name" value="Peptidase S8/S53 domain"/>
    <property type="match status" value="1"/>
</dbReference>
<evidence type="ECO:0000256" key="8">
    <source>
        <dbReference type="SAM" id="Phobius"/>
    </source>
</evidence>
<proteinExistence type="inferred from homology"/>
<comment type="caution">
    <text evidence="10">The sequence shown here is derived from an EMBL/GenBank/DDBJ whole genome shotgun (WGS) entry which is preliminary data.</text>
</comment>
<feature type="transmembrane region" description="Helical" evidence="8">
    <location>
        <begin position="508"/>
        <end position="527"/>
    </location>
</feature>
<dbReference type="GO" id="GO:0006508">
    <property type="term" value="P:proteolysis"/>
    <property type="evidence" value="ECO:0007669"/>
    <property type="project" value="UniProtKB-KW"/>
</dbReference>
<evidence type="ECO:0000256" key="3">
    <source>
        <dbReference type="ARBA" id="ARBA00022525"/>
    </source>
</evidence>
<name>A0A8J6ZVR2_DESMC</name>
<reference evidence="10" key="1">
    <citation type="submission" date="2020-10" db="EMBL/GenBank/DDBJ databases">
        <authorList>
            <person name="Castelo-Branco R."/>
            <person name="Eusebio N."/>
            <person name="Adriana R."/>
            <person name="Vieira A."/>
            <person name="Brugerolle De Fraissinette N."/>
            <person name="Rezende De Castro R."/>
            <person name="Schneider M.P."/>
            <person name="Vasconcelos V."/>
            <person name="Leao P.N."/>
        </authorList>
    </citation>
    <scope>NUCLEOTIDE SEQUENCE</scope>
    <source>
        <strain evidence="10">LEGE 12446</strain>
    </source>
</reference>